<organism evidence="1 2">
    <name type="scientific">Nocardioides zeae</name>
    <dbReference type="NCBI Taxonomy" id="1457234"/>
    <lineage>
        <taxon>Bacteria</taxon>
        <taxon>Bacillati</taxon>
        <taxon>Actinomycetota</taxon>
        <taxon>Actinomycetes</taxon>
        <taxon>Propionibacteriales</taxon>
        <taxon>Nocardioidaceae</taxon>
        <taxon>Nocardioides</taxon>
    </lineage>
</organism>
<evidence type="ECO:0000313" key="2">
    <source>
        <dbReference type="Proteomes" id="UP001261666"/>
    </source>
</evidence>
<keyword evidence="2" id="KW-1185">Reference proteome</keyword>
<sequence>MSEHPDDQVPTEPNEVVSSDAARDPDDPTTTGPSDDAIPSADGDDVEDVAHDRTGRGGPGPSDGATPGSNRTA</sequence>
<dbReference type="EMBL" id="JAVIZJ010000017">
    <property type="protein sequence ID" value="MDR6212077.1"/>
    <property type="molecule type" value="Genomic_DNA"/>
</dbReference>
<name>A0ACC6INI7_9ACTN</name>
<proteinExistence type="predicted"/>
<gene>
    <name evidence="1" type="ORF">QE364_003808</name>
</gene>
<dbReference type="Proteomes" id="UP001261666">
    <property type="component" value="Unassembled WGS sequence"/>
</dbReference>
<reference evidence="1" key="1">
    <citation type="submission" date="2023-08" db="EMBL/GenBank/DDBJ databases">
        <title>Functional and genomic diversity of the sorghum phyllosphere microbiome.</title>
        <authorList>
            <person name="Shade A."/>
        </authorList>
    </citation>
    <scope>NUCLEOTIDE SEQUENCE</scope>
    <source>
        <strain evidence="1">SORGH_AS_0885</strain>
    </source>
</reference>
<evidence type="ECO:0000313" key="1">
    <source>
        <dbReference type="EMBL" id="MDR6212077.1"/>
    </source>
</evidence>
<comment type="caution">
    <text evidence="1">The sequence shown here is derived from an EMBL/GenBank/DDBJ whole genome shotgun (WGS) entry which is preliminary data.</text>
</comment>
<accession>A0ACC6INI7</accession>
<protein>
    <submittedName>
        <fullName evidence="1">Uncharacterized protein</fullName>
    </submittedName>
</protein>